<keyword evidence="2" id="KW-0472">Membrane</keyword>
<feature type="region of interest" description="Disordered" evidence="1">
    <location>
        <begin position="133"/>
        <end position="153"/>
    </location>
</feature>
<dbReference type="EMBL" id="AMZH03004145">
    <property type="protein sequence ID" value="RRT70050.1"/>
    <property type="molecule type" value="Genomic_DNA"/>
</dbReference>
<feature type="region of interest" description="Disordered" evidence="1">
    <location>
        <begin position="98"/>
        <end position="120"/>
    </location>
</feature>
<comment type="caution">
    <text evidence="3">The sequence shown here is derived from an EMBL/GenBank/DDBJ whole genome shotgun (WGS) entry which is preliminary data.</text>
</comment>
<gene>
    <name evidence="3" type="ORF">B296_00035920</name>
</gene>
<evidence type="ECO:0000256" key="2">
    <source>
        <dbReference type="SAM" id="Phobius"/>
    </source>
</evidence>
<name>A0A427A1C9_ENSVE</name>
<keyword evidence="2" id="KW-1133">Transmembrane helix</keyword>
<dbReference type="Proteomes" id="UP000287651">
    <property type="component" value="Unassembled WGS sequence"/>
</dbReference>
<accession>A0A427A1C9</accession>
<evidence type="ECO:0000313" key="3">
    <source>
        <dbReference type="EMBL" id="RRT70050.1"/>
    </source>
</evidence>
<reference evidence="3 4" key="1">
    <citation type="journal article" date="2014" name="Agronomy (Basel)">
        <title>A Draft Genome Sequence for Ensete ventricosum, the Drought-Tolerant Tree Against Hunger.</title>
        <authorList>
            <person name="Harrison J."/>
            <person name="Moore K.A."/>
            <person name="Paszkiewicz K."/>
            <person name="Jones T."/>
            <person name="Grant M."/>
            <person name="Ambacheew D."/>
            <person name="Muzemil S."/>
            <person name="Studholme D.J."/>
        </authorList>
    </citation>
    <scope>NUCLEOTIDE SEQUENCE [LARGE SCALE GENOMIC DNA]</scope>
</reference>
<feature type="compositionally biased region" description="Low complexity" evidence="1">
    <location>
        <begin position="110"/>
        <end position="119"/>
    </location>
</feature>
<evidence type="ECO:0000313" key="4">
    <source>
        <dbReference type="Proteomes" id="UP000287651"/>
    </source>
</evidence>
<feature type="transmembrane region" description="Helical" evidence="2">
    <location>
        <begin position="365"/>
        <end position="385"/>
    </location>
</feature>
<keyword evidence="2" id="KW-0812">Transmembrane</keyword>
<dbReference type="AlphaFoldDB" id="A0A427A1C9"/>
<sequence>MVAWGWELHSSSDALLHASRIAPTPVIAFFLHRIRCWYCEEERMDAAAVFTEVVKHILSSHIPVFVCKQLSNAFNISNNGRKEVPPADICLTLGPVDKKKKKKKKKKMKSMNNNNNNNNGSWLGFSLSSHMNMEVPADPHHHHHSQPPPGAVSAASASFFLSPQLSSSGFSYGVSENGGYYSQLSSMPLKSNGLDSIYYHQNPEPEGDGGHHHPSGILHEQLPYFQPLQQGICSLLTSHEMYQAPLEGQAVRDETIPRLRNWVTGGSNGDVGDGMGGSGPVAAAAMGYGDLQSLSLSMSPVSQSSCVTAPQHASSATADDYVILDPTKKRGAGKGGQKQPVHRKSIDTFGQRTSQYRGVTRSLQIFLLFFPVLYVVLCICCCYLLPLSFILMAYHSGASSTGTDGPADTKPICGTTVARRKAKPGKEGKVSRANRYTYIRGADPFPHI</sequence>
<evidence type="ECO:0000256" key="1">
    <source>
        <dbReference type="SAM" id="MobiDB-lite"/>
    </source>
</evidence>
<protein>
    <submittedName>
        <fullName evidence="3">Uncharacterized protein</fullName>
    </submittedName>
</protein>
<proteinExistence type="predicted"/>
<organism evidence="3 4">
    <name type="scientific">Ensete ventricosum</name>
    <name type="common">Abyssinian banana</name>
    <name type="synonym">Musa ensete</name>
    <dbReference type="NCBI Taxonomy" id="4639"/>
    <lineage>
        <taxon>Eukaryota</taxon>
        <taxon>Viridiplantae</taxon>
        <taxon>Streptophyta</taxon>
        <taxon>Embryophyta</taxon>
        <taxon>Tracheophyta</taxon>
        <taxon>Spermatophyta</taxon>
        <taxon>Magnoliopsida</taxon>
        <taxon>Liliopsida</taxon>
        <taxon>Zingiberales</taxon>
        <taxon>Musaceae</taxon>
        <taxon>Ensete</taxon>
    </lineage>
</organism>
<feature type="compositionally biased region" description="Basic residues" evidence="1">
    <location>
        <begin position="98"/>
        <end position="109"/>
    </location>
</feature>